<dbReference type="OrthoDB" id="1749038at2"/>
<keyword evidence="3" id="KW-1185">Reference proteome</keyword>
<organism evidence="2 3">
    <name type="scientific">Acetivibrio ethanolgignens</name>
    <dbReference type="NCBI Taxonomy" id="290052"/>
    <lineage>
        <taxon>Bacteria</taxon>
        <taxon>Bacillati</taxon>
        <taxon>Bacillota</taxon>
        <taxon>Clostridia</taxon>
        <taxon>Eubacteriales</taxon>
        <taxon>Oscillospiraceae</taxon>
        <taxon>Acetivibrio</taxon>
    </lineage>
</organism>
<feature type="chain" id="PRO_5006894306" evidence="1">
    <location>
        <begin position="32"/>
        <end position="79"/>
    </location>
</feature>
<proteinExistence type="predicted"/>
<evidence type="ECO:0000256" key="1">
    <source>
        <dbReference type="SAM" id="SignalP"/>
    </source>
</evidence>
<dbReference type="RefSeq" id="WP_058351252.1">
    <property type="nucleotide sequence ID" value="NZ_CABMMD010000002.1"/>
</dbReference>
<dbReference type="AlphaFoldDB" id="A0A0V8QJ06"/>
<dbReference type="Proteomes" id="UP000054874">
    <property type="component" value="Unassembled WGS sequence"/>
</dbReference>
<evidence type="ECO:0000313" key="3">
    <source>
        <dbReference type="Proteomes" id="UP000054874"/>
    </source>
</evidence>
<keyword evidence="1" id="KW-0732">Signal</keyword>
<reference evidence="2 3" key="1">
    <citation type="submission" date="2015-11" db="EMBL/GenBank/DDBJ databases">
        <title>Butyribacter intestini gen. nov., sp. nov., a butyric acid-producing bacterium of the family Lachnospiraceae isolated from the human faeces.</title>
        <authorList>
            <person name="Zou Y."/>
            <person name="Xue W."/>
            <person name="Luo G."/>
            <person name="Lv M."/>
        </authorList>
    </citation>
    <scope>NUCLEOTIDE SEQUENCE [LARGE SCALE GENOMIC DNA]</scope>
    <source>
        <strain evidence="2 3">ACET-33324</strain>
    </source>
</reference>
<comment type="caution">
    <text evidence="2">The sequence shown here is derived from an EMBL/GenBank/DDBJ whole genome shotgun (WGS) entry which is preliminary data.</text>
</comment>
<name>A0A0V8QJ06_9FIRM</name>
<dbReference type="EMBL" id="LNAM01000002">
    <property type="protein sequence ID" value="KSV60536.1"/>
    <property type="molecule type" value="Genomic_DNA"/>
</dbReference>
<accession>A0A0V8QJ06</accession>
<protein>
    <submittedName>
        <fullName evidence="2">Uncharacterized protein</fullName>
    </submittedName>
</protein>
<feature type="signal peptide" evidence="1">
    <location>
        <begin position="1"/>
        <end position="31"/>
    </location>
</feature>
<evidence type="ECO:0000313" key="2">
    <source>
        <dbReference type="EMBL" id="KSV60536.1"/>
    </source>
</evidence>
<gene>
    <name evidence="2" type="ORF">ASU35_05005</name>
</gene>
<sequence length="79" mass="8905">MKITKMMKKFVSGVLVGMAALVGFTPLTVFAQGKEAECICEEKCTEDRINEDCEVCIYDYHAVLFSGNRTVSLKHLERK</sequence>
<dbReference type="STRING" id="290052.ASU35_05005"/>